<name>A0A9P9HNR5_FUSSL</name>
<comment type="caution">
    <text evidence="1">The sequence shown here is derived from an EMBL/GenBank/DDBJ whole genome shotgun (WGS) entry which is preliminary data.</text>
</comment>
<gene>
    <name evidence="1" type="ORF">B0J15DRAFT_547961</name>
</gene>
<reference evidence="1" key="1">
    <citation type="journal article" date="2021" name="Nat. Commun.">
        <title>Genetic determinants of endophytism in the Arabidopsis root mycobiome.</title>
        <authorList>
            <person name="Mesny F."/>
            <person name="Miyauchi S."/>
            <person name="Thiergart T."/>
            <person name="Pickel B."/>
            <person name="Atanasova L."/>
            <person name="Karlsson M."/>
            <person name="Huettel B."/>
            <person name="Barry K.W."/>
            <person name="Haridas S."/>
            <person name="Chen C."/>
            <person name="Bauer D."/>
            <person name="Andreopoulos W."/>
            <person name="Pangilinan J."/>
            <person name="LaButti K."/>
            <person name="Riley R."/>
            <person name="Lipzen A."/>
            <person name="Clum A."/>
            <person name="Drula E."/>
            <person name="Henrissat B."/>
            <person name="Kohler A."/>
            <person name="Grigoriev I.V."/>
            <person name="Martin F.M."/>
            <person name="Hacquard S."/>
        </authorList>
    </citation>
    <scope>NUCLEOTIDE SEQUENCE</scope>
    <source>
        <strain evidence="1">FSSC 5 MPI-SDFR-AT-0091</strain>
    </source>
</reference>
<evidence type="ECO:0000313" key="2">
    <source>
        <dbReference type="Proteomes" id="UP000736672"/>
    </source>
</evidence>
<sequence length="153" mass="17553">MTSTMEEFEAAHSEISWCDLLPYMGVWTPDTAAVFENFENANFFGRFNTWHSAQEIREAIEATTWVDHSFCLFLDSSIFVFSGTREDHSRHMNQVWWMLDGLLMGHDHFSCVCFAPMSIRAGFTIDPLGRAFIVTDVGAFIKDNGRGHTREEN</sequence>
<evidence type="ECO:0000313" key="1">
    <source>
        <dbReference type="EMBL" id="KAH7260363.1"/>
    </source>
</evidence>
<proteinExistence type="predicted"/>
<accession>A0A9P9HNR5</accession>
<keyword evidence="2" id="KW-1185">Reference proteome</keyword>
<protein>
    <submittedName>
        <fullName evidence="1">Uncharacterized protein</fullName>
    </submittedName>
</protein>
<organism evidence="1 2">
    <name type="scientific">Fusarium solani</name>
    <name type="common">Filamentous fungus</name>
    <dbReference type="NCBI Taxonomy" id="169388"/>
    <lineage>
        <taxon>Eukaryota</taxon>
        <taxon>Fungi</taxon>
        <taxon>Dikarya</taxon>
        <taxon>Ascomycota</taxon>
        <taxon>Pezizomycotina</taxon>
        <taxon>Sordariomycetes</taxon>
        <taxon>Hypocreomycetidae</taxon>
        <taxon>Hypocreales</taxon>
        <taxon>Nectriaceae</taxon>
        <taxon>Fusarium</taxon>
        <taxon>Fusarium solani species complex</taxon>
    </lineage>
</organism>
<dbReference type="Proteomes" id="UP000736672">
    <property type="component" value="Unassembled WGS sequence"/>
</dbReference>
<dbReference type="OrthoDB" id="5280080at2759"/>
<dbReference type="AlphaFoldDB" id="A0A9P9HNR5"/>
<dbReference type="EMBL" id="JAGTJS010000008">
    <property type="protein sequence ID" value="KAH7260363.1"/>
    <property type="molecule type" value="Genomic_DNA"/>
</dbReference>